<dbReference type="PROSITE" id="PS51000">
    <property type="entry name" value="HTH_DEOR_2"/>
    <property type="match status" value="1"/>
</dbReference>
<keyword evidence="3" id="KW-0804">Transcription</keyword>
<dbReference type="SMART" id="SM00420">
    <property type="entry name" value="HTH_DEOR"/>
    <property type="match status" value="1"/>
</dbReference>
<evidence type="ECO:0000256" key="1">
    <source>
        <dbReference type="ARBA" id="ARBA00023015"/>
    </source>
</evidence>
<gene>
    <name evidence="6" type="ORF">CKJ80_07840</name>
    <name evidence="5" type="ORF">CKJ81_11625</name>
</gene>
<evidence type="ECO:0000313" key="8">
    <source>
        <dbReference type="Proteomes" id="UP000218281"/>
    </source>
</evidence>
<dbReference type="AlphaFoldDB" id="A0AB36RIV1"/>
<keyword evidence="8" id="KW-1185">Reference proteome</keyword>
<dbReference type="PROSITE" id="PS52050">
    <property type="entry name" value="WYL"/>
    <property type="match status" value="1"/>
</dbReference>
<protein>
    <submittedName>
        <fullName evidence="6">Transcriptional regulator</fullName>
    </submittedName>
</protein>
<dbReference type="GO" id="GO:0003700">
    <property type="term" value="F:DNA-binding transcription factor activity"/>
    <property type="evidence" value="ECO:0007669"/>
    <property type="project" value="InterPro"/>
</dbReference>
<dbReference type="InterPro" id="IPR026881">
    <property type="entry name" value="WYL_dom"/>
</dbReference>
<reference evidence="7 8" key="1">
    <citation type="submission" date="2017-08" db="EMBL/GenBank/DDBJ databases">
        <title>Whole genome sequences of 6 clinical strains closest to Corynebacterium imitans.</title>
        <authorList>
            <person name="Bernier A.-M."/>
            <person name="Burdz T."/>
            <person name="Bernard K."/>
        </authorList>
    </citation>
    <scope>NUCLEOTIDE SEQUENCE [LARGE SCALE GENOMIC DNA]</scope>
    <source>
        <strain evidence="6 7">NML92-0415</strain>
        <strain evidence="5 8">NML93-0607</strain>
    </source>
</reference>
<evidence type="ECO:0000256" key="3">
    <source>
        <dbReference type="ARBA" id="ARBA00023163"/>
    </source>
</evidence>
<proteinExistence type="predicted"/>
<dbReference type="InterPro" id="IPR036390">
    <property type="entry name" value="WH_DNA-bd_sf"/>
</dbReference>
<dbReference type="EMBL" id="NSGP01000010">
    <property type="protein sequence ID" value="PAT10037.1"/>
    <property type="molecule type" value="Genomic_DNA"/>
</dbReference>
<dbReference type="InterPro" id="IPR001034">
    <property type="entry name" value="DeoR_HTH"/>
</dbReference>
<evidence type="ECO:0000313" key="6">
    <source>
        <dbReference type="EMBL" id="PAT10037.1"/>
    </source>
</evidence>
<keyword evidence="2" id="KW-0238">DNA-binding</keyword>
<evidence type="ECO:0000313" key="7">
    <source>
        <dbReference type="Proteomes" id="UP000218041"/>
    </source>
</evidence>
<evidence type="ECO:0000256" key="2">
    <source>
        <dbReference type="ARBA" id="ARBA00023125"/>
    </source>
</evidence>
<accession>A0AB36RIV1</accession>
<dbReference type="Pfam" id="PF13280">
    <property type="entry name" value="WYL"/>
    <property type="match status" value="1"/>
</dbReference>
<comment type="caution">
    <text evidence="6">The sequence shown here is derived from an EMBL/GenBank/DDBJ whole genome shotgun (WGS) entry which is preliminary data.</text>
</comment>
<name>A0AB36RIV1_9CORY</name>
<dbReference type="EMBL" id="NSGO01000014">
    <property type="protein sequence ID" value="PAT04978.1"/>
    <property type="molecule type" value="Genomic_DNA"/>
</dbReference>
<dbReference type="InterPro" id="IPR051534">
    <property type="entry name" value="CBASS_pafABC_assoc_protein"/>
</dbReference>
<evidence type="ECO:0000313" key="5">
    <source>
        <dbReference type="EMBL" id="PAT04978.1"/>
    </source>
</evidence>
<dbReference type="Gene3D" id="1.10.10.10">
    <property type="entry name" value="Winged helix-like DNA-binding domain superfamily/Winged helix DNA-binding domain"/>
    <property type="match status" value="1"/>
</dbReference>
<dbReference type="Proteomes" id="UP000218281">
    <property type="component" value="Unassembled WGS sequence"/>
</dbReference>
<dbReference type="Proteomes" id="UP000218041">
    <property type="component" value="Unassembled WGS sequence"/>
</dbReference>
<dbReference type="Pfam" id="PF08279">
    <property type="entry name" value="HTH_11"/>
    <property type="match status" value="1"/>
</dbReference>
<dbReference type="PANTHER" id="PTHR34580:SF3">
    <property type="entry name" value="PROTEIN PAFB"/>
    <property type="match status" value="1"/>
</dbReference>
<dbReference type="InterPro" id="IPR013196">
    <property type="entry name" value="HTH_11"/>
</dbReference>
<dbReference type="PROSITE" id="PS00894">
    <property type="entry name" value="HTH_DEOR_1"/>
    <property type="match status" value="1"/>
</dbReference>
<dbReference type="GO" id="GO:0003677">
    <property type="term" value="F:DNA binding"/>
    <property type="evidence" value="ECO:0007669"/>
    <property type="project" value="UniProtKB-KW"/>
</dbReference>
<organism evidence="6 7">
    <name type="scientific">Corynebacterium hadale</name>
    <dbReference type="NCBI Taxonomy" id="2026255"/>
    <lineage>
        <taxon>Bacteria</taxon>
        <taxon>Bacillati</taxon>
        <taxon>Actinomycetota</taxon>
        <taxon>Actinomycetes</taxon>
        <taxon>Mycobacteriales</taxon>
        <taxon>Corynebacteriaceae</taxon>
        <taxon>Corynebacterium</taxon>
    </lineage>
</organism>
<dbReference type="SUPFAM" id="SSF46785">
    <property type="entry name" value="Winged helix' DNA-binding domain"/>
    <property type="match status" value="1"/>
</dbReference>
<dbReference type="InterPro" id="IPR018356">
    <property type="entry name" value="Tscrpt_reg_HTH_DeoR_CS"/>
</dbReference>
<feature type="domain" description="HTH deoR-type" evidence="4">
    <location>
        <begin position="4"/>
        <end position="59"/>
    </location>
</feature>
<dbReference type="PANTHER" id="PTHR34580">
    <property type="match status" value="1"/>
</dbReference>
<sequence length="382" mass="42350">MADTTQRVLQLLGLLQARATWQAHELAAKLGVTERTVRRDITRLRDLGYPVHSSRGLDGGYQLGAGRHLPPLLLDDSEAIALVASLRMNALSGTDEFGEAAFRALTKLDHVMPPRLRAITHTLTGASTTLNHEGSATQQQQKSNLKLLQQLTNALRDHVLVRFTYHKPSATPTEREVEPAKLLTQGEYWYLQAFDRGRNDWRTFRLDRIAEPHVTTWTFSPHAAPPPALSTNIAQRFSCVARVQLTAAPEEVAARIPSSYRSEIEATDHGVAAVVGKRCVERLTFLRRLHVRGEAEVAPVEAGFIALEVVSARNGKRTGKRGVGDSLARRVEGELHPLIQLFAVGEQLKIAAEDGLVELQHLACVAGERNIELCRRCHVRRI</sequence>
<keyword evidence="1" id="KW-0805">Transcription regulation</keyword>
<evidence type="ECO:0000259" key="4">
    <source>
        <dbReference type="PROSITE" id="PS51000"/>
    </source>
</evidence>
<dbReference type="InterPro" id="IPR036388">
    <property type="entry name" value="WH-like_DNA-bd_sf"/>
</dbReference>